<protein>
    <submittedName>
        <fullName evidence="1">Uncharacterized protein</fullName>
    </submittedName>
</protein>
<proteinExistence type="predicted"/>
<reference evidence="1" key="1">
    <citation type="submission" date="2020-03" db="EMBL/GenBank/DDBJ databases">
        <title>Site-based positive gene gene selection in Geosmithia morbida across the United States reveals a broad range of putative effectors and factors for local host and environmental adapation.</title>
        <authorList>
            <person name="Onufrak A."/>
            <person name="Murdoch R.W."/>
            <person name="Gazis R."/>
            <person name="Huff M."/>
            <person name="Staton M."/>
            <person name="Klingeman W."/>
            <person name="Hadziabdic D."/>
        </authorList>
    </citation>
    <scope>NUCLEOTIDE SEQUENCE</scope>
    <source>
        <strain evidence="1">1262</strain>
    </source>
</reference>
<evidence type="ECO:0000313" key="1">
    <source>
        <dbReference type="EMBL" id="KAF4122879.1"/>
    </source>
</evidence>
<comment type="caution">
    <text evidence="1">The sequence shown here is derived from an EMBL/GenBank/DDBJ whole genome shotgun (WGS) entry which is preliminary data.</text>
</comment>
<keyword evidence="2" id="KW-1185">Reference proteome</keyword>
<dbReference type="AlphaFoldDB" id="A0A9P4YXL2"/>
<dbReference type="GeneID" id="55973409"/>
<accession>A0A9P4YXL2</accession>
<dbReference type="RefSeq" id="XP_035321531.1">
    <property type="nucleotide sequence ID" value="XM_035469151.1"/>
</dbReference>
<dbReference type="Proteomes" id="UP000749293">
    <property type="component" value="Unassembled WGS sequence"/>
</dbReference>
<name>A0A9P4YXL2_9HYPO</name>
<evidence type="ECO:0000313" key="2">
    <source>
        <dbReference type="Proteomes" id="UP000749293"/>
    </source>
</evidence>
<organism evidence="1 2">
    <name type="scientific">Geosmithia morbida</name>
    <dbReference type="NCBI Taxonomy" id="1094350"/>
    <lineage>
        <taxon>Eukaryota</taxon>
        <taxon>Fungi</taxon>
        <taxon>Dikarya</taxon>
        <taxon>Ascomycota</taxon>
        <taxon>Pezizomycotina</taxon>
        <taxon>Sordariomycetes</taxon>
        <taxon>Hypocreomycetidae</taxon>
        <taxon>Hypocreales</taxon>
        <taxon>Bionectriaceae</taxon>
        <taxon>Geosmithia</taxon>
    </lineage>
</organism>
<gene>
    <name evidence="1" type="ORF">GMORB2_7186</name>
</gene>
<dbReference type="EMBL" id="JAANYQ010000008">
    <property type="protein sequence ID" value="KAF4122879.1"/>
    <property type="molecule type" value="Genomic_DNA"/>
</dbReference>
<sequence length="33" mass="3449">MKVSFYNLGIALFAAIGTFLFGFDTGIATTSSS</sequence>